<evidence type="ECO:0000313" key="4">
    <source>
        <dbReference type="Proteomes" id="UP000790347"/>
    </source>
</evidence>
<gene>
    <name evidence="3" type="ORF">DERF_014163</name>
</gene>
<comment type="caution">
    <text evidence="3">The sequence shown here is derived from an EMBL/GenBank/DDBJ whole genome shotgun (WGS) entry which is preliminary data.</text>
</comment>
<name>A0A922HNH7_DERFA</name>
<protein>
    <submittedName>
        <fullName evidence="3">Uncharacterized protein</fullName>
    </submittedName>
</protein>
<keyword evidence="2" id="KW-0472">Membrane</keyword>
<keyword evidence="2" id="KW-0812">Transmembrane</keyword>
<reference evidence="3" key="1">
    <citation type="submission" date="2013-05" db="EMBL/GenBank/DDBJ databases">
        <authorList>
            <person name="Yim A.K.Y."/>
            <person name="Chan T.F."/>
            <person name="Ji K.M."/>
            <person name="Liu X.Y."/>
            <person name="Zhou J.W."/>
            <person name="Li R.Q."/>
            <person name="Yang K.Y."/>
            <person name="Li J."/>
            <person name="Li M."/>
            <person name="Law P.T.W."/>
            <person name="Wu Y.L."/>
            <person name="Cai Z.L."/>
            <person name="Qin H."/>
            <person name="Bao Y."/>
            <person name="Leung R.K.K."/>
            <person name="Ng P.K.S."/>
            <person name="Zou J."/>
            <person name="Zhong X.J."/>
            <person name="Ran P.X."/>
            <person name="Zhong N.S."/>
            <person name="Liu Z.G."/>
            <person name="Tsui S.K.W."/>
        </authorList>
    </citation>
    <scope>NUCLEOTIDE SEQUENCE</scope>
    <source>
        <strain evidence="3">Derf</strain>
        <tissue evidence="3">Whole organism</tissue>
    </source>
</reference>
<organism evidence="3 4">
    <name type="scientific">Dermatophagoides farinae</name>
    <name type="common">American house dust mite</name>
    <dbReference type="NCBI Taxonomy" id="6954"/>
    <lineage>
        <taxon>Eukaryota</taxon>
        <taxon>Metazoa</taxon>
        <taxon>Ecdysozoa</taxon>
        <taxon>Arthropoda</taxon>
        <taxon>Chelicerata</taxon>
        <taxon>Arachnida</taxon>
        <taxon>Acari</taxon>
        <taxon>Acariformes</taxon>
        <taxon>Sarcoptiformes</taxon>
        <taxon>Astigmata</taxon>
        <taxon>Psoroptidia</taxon>
        <taxon>Analgoidea</taxon>
        <taxon>Pyroglyphidae</taxon>
        <taxon>Dermatophagoidinae</taxon>
        <taxon>Dermatophagoides</taxon>
    </lineage>
</organism>
<sequence>MIMIISNQTTTTTTTLEYLWPTLSTTPTTVTTTTVKKYEYDYVSTTTSSDTINGLNDPDDDGWTILTGIFILLCVLIPMTLLTLGIILYNTQNFDKIRSKTLMFKSSDTFKTFSNLPTLSSSSVKSSKSTKDRSKKLIRYPFKHENYRKSSTSSATNSLLTPSSTLTISGTKRKSSKRSNIPLFSTALPQTAKKRRL</sequence>
<feature type="compositionally biased region" description="Polar residues" evidence="1">
    <location>
        <begin position="178"/>
        <end position="189"/>
    </location>
</feature>
<feature type="transmembrane region" description="Helical" evidence="2">
    <location>
        <begin position="63"/>
        <end position="89"/>
    </location>
</feature>
<proteinExistence type="predicted"/>
<evidence type="ECO:0000256" key="2">
    <source>
        <dbReference type="SAM" id="Phobius"/>
    </source>
</evidence>
<dbReference type="Proteomes" id="UP000790347">
    <property type="component" value="Unassembled WGS sequence"/>
</dbReference>
<keyword evidence="4" id="KW-1185">Reference proteome</keyword>
<keyword evidence="2" id="KW-1133">Transmembrane helix</keyword>
<feature type="region of interest" description="Disordered" evidence="1">
    <location>
        <begin position="166"/>
        <end position="197"/>
    </location>
</feature>
<accession>A0A922HNH7</accession>
<dbReference type="OrthoDB" id="10604509at2759"/>
<dbReference type="EMBL" id="ASGP02000008">
    <property type="protein sequence ID" value="KAH9493415.1"/>
    <property type="molecule type" value="Genomic_DNA"/>
</dbReference>
<dbReference type="AlphaFoldDB" id="A0A922HNH7"/>
<evidence type="ECO:0000256" key="1">
    <source>
        <dbReference type="SAM" id="MobiDB-lite"/>
    </source>
</evidence>
<evidence type="ECO:0000313" key="3">
    <source>
        <dbReference type="EMBL" id="KAH9493415.1"/>
    </source>
</evidence>
<reference evidence="3" key="2">
    <citation type="journal article" date="2022" name="Res Sq">
        <title>Comparative Genomics Reveals Insights into the Divergent Evolution of Astigmatic Mites and Household Pest Adaptations.</title>
        <authorList>
            <person name="Xiong Q."/>
            <person name="Wan A.T.-Y."/>
            <person name="Liu X.-Y."/>
            <person name="Fung C.S.-H."/>
            <person name="Xiao X."/>
            <person name="Malainual N."/>
            <person name="Hou J."/>
            <person name="Wang L."/>
            <person name="Wang M."/>
            <person name="Yang K."/>
            <person name="Cui Y."/>
            <person name="Leung E."/>
            <person name="Nong W."/>
            <person name="Shin S.-K."/>
            <person name="Au S."/>
            <person name="Jeong K.Y."/>
            <person name="Chew F.T."/>
            <person name="Hui J."/>
            <person name="Leung T.F."/>
            <person name="Tungtrongchitr A."/>
            <person name="Zhong N."/>
            <person name="Liu Z."/>
            <person name="Tsui S."/>
        </authorList>
    </citation>
    <scope>NUCLEOTIDE SEQUENCE</scope>
    <source>
        <strain evidence="3">Derf</strain>
        <tissue evidence="3">Whole organism</tissue>
    </source>
</reference>